<dbReference type="AlphaFoldDB" id="A0A7N2R6R3"/>
<evidence type="ECO:0000313" key="3">
    <source>
        <dbReference type="Proteomes" id="UP000594261"/>
    </source>
</evidence>
<evidence type="ECO:0000313" key="2">
    <source>
        <dbReference type="EnsemblPlants" id="QL06p039368:mrna"/>
    </source>
</evidence>
<dbReference type="GO" id="GO:0016747">
    <property type="term" value="F:acyltransferase activity, transferring groups other than amino-acyl groups"/>
    <property type="evidence" value="ECO:0007669"/>
    <property type="project" value="TreeGrafter"/>
</dbReference>
<dbReference type="SUPFAM" id="SSF53474">
    <property type="entry name" value="alpha/beta-Hydrolases"/>
    <property type="match status" value="1"/>
</dbReference>
<dbReference type="Gene3D" id="3.40.50.1820">
    <property type="entry name" value="alpha/beta hydrolase"/>
    <property type="match status" value="2"/>
</dbReference>
<dbReference type="Pfam" id="PF00450">
    <property type="entry name" value="Peptidase_S10"/>
    <property type="match status" value="2"/>
</dbReference>
<organism evidence="2 3">
    <name type="scientific">Quercus lobata</name>
    <name type="common">Valley oak</name>
    <dbReference type="NCBI Taxonomy" id="97700"/>
    <lineage>
        <taxon>Eukaryota</taxon>
        <taxon>Viridiplantae</taxon>
        <taxon>Streptophyta</taxon>
        <taxon>Embryophyta</taxon>
        <taxon>Tracheophyta</taxon>
        <taxon>Spermatophyta</taxon>
        <taxon>Magnoliopsida</taxon>
        <taxon>eudicotyledons</taxon>
        <taxon>Gunneridae</taxon>
        <taxon>Pentapetalae</taxon>
        <taxon>rosids</taxon>
        <taxon>fabids</taxon>
        <taxon>Fagales</taxon>
        <taxon>Fagaceae</taxon>
        <taxon>Quercus</taxon>
    </lineage>
</organism>
<dbReference type="GO" id="GO:0019748">
    <property type="term" value="P:secondary metabolic process"/>
    <property type="evidence" value="ECO:0007669"/>
    <property type="project" value="TreeGrafter"/>
</dbReference>
<proteinExistence type="inferred from homology"/>
<sequence length="291" mass="33082">MVEYNGSLPTFVLNPYSWTKILLLALVSYIQGHCKGSQTRDTKFSDSINEFLRKWLLSHTRFIANPLYIASDSYSGVVVPIIVQKISEGTDKHIFLNTSIASLDYKSHLVTMLQGYLLGNPATDKKFDVNSRVPFAHCMAIIPDELHESAKRSCNGEYVGVDSSNIQCANDLQAISNGTIRWWIRCNTDLPYKRDVKSTVSYHFYLNRKGYRALIYSGDHDMIIPYIGTQLWIKSLNLSIVDEWRQQLVDDQVGGFTRGFSNHLTYATVKARVLLLFNHNCFASESEGNFN</sequence>
<dbReference type="InterPro" id="IPR001563">
    <property type="entry name" value="Peptidase_S10"/>
</dbReference>
<dbReference type="InterPro" id="IPR029058">
    <property type="entry name" value="AB_hydrolase_fold"/>
</dbReference>
<comment type="similarity">
    <text evidence="1">Belongs to the peptidase S10 family.</text>
</comment>
<evidence type="ECO:0000256" key="1">
    <source>
        <dbReference type="ARBA" id="ARBA00009431"/>
    </source>
</evidence>
<dbReference type="PANTHER" id="PTHR11802:SF450">
    <property type="entry name" value="SERINE CARBOXYPEPTIDASE-LIKE 7"/>
    <property type="match status" value="1"/>
</dbReference>
<reference evidence="2 3" key="1">
    <citation type="journal article" date="2016" name="G3 (Bethesda)">
        <title>First Draft Assembly and Annotation of the Genome of a California Endemic Oak Quercus lobata Nee (Fagaceae).</title>
        <authorList>
            <person name="Sork V.L."/>
            <person name="Fitz-Gibbon S.T."/>
            <person name="Puiu D."/>
            <person name="Crepeau M."/>
            <person name="Gugger P.F."/>
            <person name="Sherman R."/>
            <person name="Stevens K."/>
            <person name="Langley C.H."/>
            <person name="Pellegrini M."/>
            <person name="Salzberg S.L."/>
        </authorList>
    </citation>
    <scope>NUCLEOTIDE SEQUENCE [LARGE SCALE GENOMIC DNA]</scope>
    <source>
        <strain evidence="2 3">cv. SW786</strain>
    </source>
</reference>
<protein>
    <recommendedName>
        <fullName evidence="4">Serine carboxypeptidase</fullName>
    </recommendedName>
</protein>
<dbReference type="InParanoid" id="A0A7N2R6R3"/>
<name>A0A7N2R6R3_QUELO</name>
<dbReference type="GO" id="GO:0006508">
    <property type="term" value="P:proteolysis"/>
    <property type="evidence" value="ECO:0007669"/>
    <property type="project" value="InterPro"/>
</dbReference>
<dbReference type="OMA" id="NCFASES"/>
<keyword evidence="3" id="KW-1185">Reference proteome</keyword>
<reference evidence="2" key="2">
    <citation type="submission" date="2021-01" db="UniProtKB">
        <authorList>
            <consortium name="EnsemblPlants"/>
        </authorList>
    </citation>
    <scope>IDENTIFICATION</scope>
</reference>
<dbReference type="EMBL" id="LRBV02000006">
    <property type="status" value="NOT_ANNOTATED_CDS"/>
    <property type="molecule type" value="Genomic_DNA"/>
</dbReference>
<dbReference type="EnsemblPlants" id="QL06p039368:mrna">
    <property type="protein sequence ID" value="QL06p039368:mrna"/>
    <property type="gene ID" value="QL06p039368"/>
</dbReference>
<dbReference type="Proteomes" id="UP000594261">
    <property type="component" value="Chromosome 6"/>
</dbReference>
<dbReference type="GO" id="GO:0004185">
    <property type="term" value="F:serine-type carboxypeptidase activity"/>
    <property type="evidence" value="ECO:0007669"/>
    <property type="project" value="InterPro"/>
</dbReference>
<dbReference type="Gramene" id="QL06p039368:mrna">
    <property type="protein sequence ID" value="QL06p039368:mrna"/>
    <property type="gene ID" value="QL06p039368"/>
</dbReference>
<accession>A0A7N2R6R3</accession>
<evidence type="ECO:0008006" key="4">
    <source>
        <dbReference type="Google" id="ProtNLM"/>
    </source>
</evidence>
<dbReference type="PANTHER" id="PTHR11802">
    <property type="entry name" value="SERINE PROTEASE FAMILY S10 SERINE CARBOXYPEPTIDASE"/>
    <property type="match status" value="1"/>
</dbReference>